<evidence type="ECO:0000256" key="2">
    <source>
        <dbReference type="ARBA" id="ARBA00023015"/>
    </source>
</evidence>
<evidence type="ECO:0000313" key="6">
    <source>
        <dbReference type="EMBL" id="SKA68920.1"/>
    </source>
</evidence>
<keyword evidence="2" id="KW-0805">Transcription regulation</keyword>
<comment type="similarity">
    <text evidence="1">Belongs to the LysR transcriptional regulatory family.</text>
</comment>
<keyword evidence="7" id="KW-1185">Reference proteome</keyword>
<accession>A0A1T4VV90</accession>
<dbReference type="CDD" id="cd05466">
    <property type="entry name" value="PBP2_LTTR_substrate"/>
    <property type="match status" value="1"/>
</dbReference>
<dbReference type="Pfam" id="PF03466">
    <property type="entry name" value="LysR_substrate"/>
    <property type="match status" value="1"/>
</dbReference>
<dbReference type="AlphaFoldDB" id="A0A1T4VV90"/>
<dbReference type="STRING" id="39495.SAMN02745111_01681"/>
<evidence type="ECO:0000259" key="5">
    <source>
        <dbReference type="PROSITE" id="PS50931"/>
    </source>
</evidence>
<evidence type="ECO:0000256" key="4">
    <source>
        <dbReference type="ARBA" id="ARBA00023163"/>
    </source>
</evidence>
<dbReference type="PANTHER" id="PTHR30346">
    <property type="entry name" value="TRANSCRIPTIONAL DUAL REGULATOR HCAR-RELATED"/>
    <property type="match status" value="1"/>
</dbReference>
<dbReference type="Gene3D" id="1.10.10.10">
    <property type="entry name" value="Winged helix-like DNA-binding domain superfamily/Winged helix DNA-binding domain"/>
    <property type="match status" value="1"/>
</dbReference>
<dbReference type="EMBL" id="FUXZ01000010">
    <property type="protein sequence ID" value="SKA68920.1"/>
    <property type="molecule type" value="Genomic_DNA"/>
</dbReference>
<dbReference type="InterPro" id="IPR036388">
    <property type="entry name" value="WH-like_DNA-bd_sf"/>
</dbReference>
<dbReference type="PRINTS" id="PR00039">
    <property type="entry name" value="HTHLYSR"/>
</dbReference>
<dbReference type="InterPro" id="IPR000847">
    <property type="entry name" value="LysR_HTH_N"/>
</dbReference>
<gene>
    <name evidence="6" type="ORF">SAMN02745111_01681</name>
</gene>
<dbReference type="Proteomes" id="UP000190814">
    <property type="component" value="Unassembled WGS sequence"/>
</dbReference>
<sequence length="306" mass="35330">MTIQQIKYVLVIARCGSMNKAAELLFISQPALSNTIKELESEVDITIFNRSKRGVSLTNEGTKFLKYARQVYQQYELLEEQFLDEKNRVYTFGVSTQHYSFATKSFIETVKKFDTQEYHFAIRETKTFNVIRDVGEGRSEIGVLFLSKLNSKVLQHYFDEYDLVFDGLVDTSAYVYLHRKHPLANKDKISFDELQDYPCLSFEQGRESSVYLAEEILSEKAYLHSVTASDRATMLNLMKGLNGYTLCSGIISEESNGDEYKVIPFSEDGEHMNTNMKIGYIMKKNHILSEVGEVYIKELKNYIKRS</sequence>
<proteinExistence type="inferred from homology"/>
<evidence type="ECO:0000313" key="7">
    <source>
        <dbReference type="Proteomes" id="UP000190814"/>
    </source>
</evidence>
<dbReference type="GO" id="GO:0003677">
    <property type="term" value="F:DNA binding"/>
    <property type="evidence" value="ECO:0007669"/>
    <property type="project" value="UniProtKB-KW"/>
</dbReference>
<dbReference type="GO" id="GO:0032993">
    <property type="term" value="C:protein-DNA complex"/>
    <property type="evidence" value="ECO:0007669"/>
    <property type="project" value="TreeGrafter"/>
</dbReference>
<protein>
    <submittedName>
        <fullName evidence="6">DNA-binding transcriptional regulator, LysR family</fullName>
    </submittedName>
</protein>
<dbReference type="GO" id="GO:0003700">
    <property type="term" value="F:DNA-binding transcription factor activity"/>
    <property type="evidence" value="ECO:0007669"/>
    <property type="project" value="InterPro"/>
</dbReference>
<dbReference type="PANTHER" id="PTHR30346:SF0">
    <property type="entry name" value="HCA OPERON TRANSCRIPTIONAL ACTIVATOR HCAR"/>
    <property type="match status" value="1"/>
</dbReference>
<keyword evidence="4" id="KW-0804">Transcription</keyword>
<dbReference type="RefSeq" id="WP_078766535.1">
    <property type="nucleotide sequence ID" value="NZ_FUXZ01000010.1"/>
</dbReference>
<name>A0A1T4VV90_9FIRM</name>
<evidence type="ECO:0000256" key="3">
    <source>
        <dbReference type="ARBA" id="ARBA00023125"/>
    </source>
</evidence>
<dbReference type="PROSITE" id="PS50931">
    <property type="entry name" value="HTH_LYSR"/>
    <property type="match status" value="1"/>
</dbReference>
<dbReference type="SUPFAM" id="SSF53850">
    <property type="entry name" value="Periplasmic binding protein-like II"/>
    <property type="match status" value="1"/>
</dbReference>
<dbReference type="Gene3D" id="3.40.190.10">
    <property type="entry name" value="Periplasmic binding protein-like II"/>
    <property type="match status" value="2"/>
</dbReference>
<keyword evidence="3 6" id="KW-0238">DNA-binding</keyword>
<dbReference type="SUPFAM" id="SSF46785">
    <property type="entry name" value="Winged helix' DNA-binding domain"/>
    <property type="match status" value="1"/>
</dbReference>
<dbReference type="FunFam" id="1.10.10.10:FF:000001">
    <property type="entry name" value="LysR family transcriptional regulator"/>
    <property type="match status" value="1"/>
</dbReference>
<reference evidence="6 7" key="1">
    <citation type="submission" date="2017-02" db="EMBL/GenBank/DDBJ databases">
        <authorList>
            <person name="Peterson S.W."/>
        </authorList>
    </citation>
    <scope>NUCLEOTIDE SEQUENCE [LARGE SCALE GENOMIC DNA]</scope>
    <source>
        <strain evidence="6 7">ATCC 35992</strain>
    </source>
</reference>
<evidence type="ECO:0000256" key="1">
    <source>
        <dbReference type="ARBA" id="ARBA00009437"/>
    </source>
</evidence>
<dbReference type="InterPro" id="IPR036390">
    <property type="entry name" value="WH_DNA-bd_sf"/>
</dbReference>
<dbReference type="OrthoDB" id="9803714at2"/>
<dbReference type="InterPro" id="IPR005119">
    <property type="entry name" value="LysR_subst-bd"/>
</dbReference>
<organism evidence="6 7">
    <name type="scientific">Eubacterium uniforme</name>
    <dbReference type="NCBI Taxonomy" id="39495"/>
    <lineage>
        <taxon>Bacteria</taxon>
        <taxon>Bacillati</taxon>
        <taxon>Bacillota</taxon>
        <taxon>Clostridia</taxon>
        <taxon>Eubacteriales</taxon>
        <taxon>Eubacteriaceae</taxon>
        <taxon>Eubacterium</taxon>
    </lineage>
</organism>
<dbReference type="Pfam" id="PF00126">
    <property type="entry name" value="HTH_1"/>
    <property type="match status" value="1"/>
</dbReference>
<feature type="domain" description="HTH lysR-type" evidence="5">
    <location>
        <begin position="1"/>
        <end position="58"/>
    </location>
</feature>